<keyword evidence="2" id="KW-1133">Transmembrane helix</keyword>
<dbReference type="RefSeq" id="WP_379757494.1">
    <property type="nucleotide sequence ID" value="NZ_JBHSMR010000013.1"/>
</dbReference>
<dbReference type="Proteomes" id="UP001596101">
    <property type="component" value="Unassembled WGS sequence"/>
</dbReference>
<accession>A0ABW0MN10</accession>
<dbReference type="EMBL" id="JBHSMR010000013">
    <property type="protein sequence ID" value="MFC5479640.1"/>
    <property type="molecule type" value="Genomic_DNA"/>
</dbReference>
<reference evidence="4" key="1">
    <citation type="journal article" date="2019" name="Int. J. Syst. Evol. Microbiol.">
        <title>The Global Catalogue of Microorganisms (GCM) 10K type strain sequencing project: providing services to taxonomists for standard genome sequencing and annotation.</title>
        <authorList>
            <consortium name="The Broad Institute Genomics Platform"/>
            <consortium name="The Broad Institute Genome Sequencing Center for Infectious Disease"/>
            <person name="Wu L."/>
            <person name="Ma J."/>
        </authorList>
    </citation>
    <scope>NUCLEOTIDE SEQUENCE [LARGE SCALE GENOMIC DNA]</scope>
    <source>
        <strain evidence="4">CCUG 43111</strain>
    </source>
</reference>
<organism evidence="3 4">
    <name type="scientific">Massilia suwonensis</name>
    <dbReference type="NCBI Taxonomy" id="648895"/>
    <lineage>
        <taxon>Bacteria</taxon>
        <taxon>Pseudomonadati</taxon>
        <taxon>Pseudomonadota</taxon>
        <taxon>Betaproteobacteria</taxon>
        <taxon>Burkholderiales</taxon>
        <taxon>Oxalobacteraceae</taxon>
        <taxon>Telluria group</taxon>
        <taxon>Massilia</taxon>
    </lineage>
</organism>
<feature type="transmembrane region" description="Helical" evidence="2">
    <location>
        <begin position="128"/>
        <end position="151"/>
    </location>
</feature>
<evidence type="ECO:0000256" key="1">
    <source>
        <dbReference type="SAM" id="MobiDB-lite"/>
    </source>
</evidence>
<feature type="transmembrane region" description="Helical" evidence="2">
    <location>
        <begin position="157"/>
        <end position="174"/>
    </location>
</feature>
<evidence type="ECO:0000313" key="3">
    <source>
        <dbReference type="EMBL" id="MFC5479640.1"/>
    </source>
</evidence>
<keyword evidence="2" id="KW-0472">Membrane</keyword>
<evidence type="ECO:0000256" key="2">
    <source>
        <dbReference type="SAM" id="Phobius"/>
    </source>
</evidence>
<keyword evidence="4" id="KW-1185">Reference proteome</keyword>
<keyword evidence="2" id="KW-0812">Transmembrane</keyword>
<name>A0ABW0MN10_9BURK</name>
<dbReference type="Pfam" id="PF06055">
    <property type="entry name" value="ExoD"/>
    <property type="match status" value="1"/>
</dbReference>
<feature type="compositionally biased region" description="Basic and acidic residues" evidence="1">
    <location>
        <begin position="1"/>
        <end position="10"/>
    </location>
</feature>
<dbReference type="PANTHER" id="PTHR41795">
    <property type="entry name" value="EXOPOLYSACCHARIDE SYNTHESIS PROTEIN"/>
    <property type="match status" value="1"/>
</dbReference>
<dbReference type="InterPro" id="IPR010331">
    <property type="entry name" value="ExoD"/>
</dbReference>
<proteinExistence type="predicted"/>
<evidence type="ECO:0000313" key="4">
    <source>
        <dbReference type="Proteomes" id="UP001596101"/>
    </source>
</evidence>
<dbReference type="PIRSF" id="PIRSF033239">
    <property type="entry name" value="ExoD"/>
    <property type="match status" value="1"/>
</dbReference>
<feature type="region of interest" description="Disordered" evidence="1">
    <location>
        <begin position="1"/>
        <end position="21"/>
    </location>
</feature>
<protein>
    <submittedName>
        <fullName evidence="3">Exopolysaccharide biosynthesis protein</fullName>
    </submittedName>
</protein>
<feature type="transmembrane region" description="Helical" evidence="2">
    <location>
        <begin position="181"/>
        <end position="211"/>
    </location>
</feature>
<comment type="caution">
    <text evidence="3">The sequence shown here is derived from an EMBL/GenBank/DDBJ whole genome shotgun (WGS) entry which is preliminary data.</text>
</comment>
<dbReference type="PANTHER" id="PTHR41795:SF1">
    <property type="entry name" value="EXOPOLYSACCHARIDE SYNTHESIS PROTEIN"/>
    <property type="match status" value="1"/>
</dbReference>
<sequence length="215" mass="22732">MGAREQENEALKTGASGPPLSDVLQQLAEDGARERISVGDLLAALSDRALGALLFVFACPNALPALPGTSVILGAPLVLLAAQLAFKRKPWLPGFISRRSMARTDFQGLIARICPWLRRAEKMLRPRASAWALPPMEYLVGLVCLLLAIVVLLPIPLGNMLPALAISILALGVLERDGYWIVAGLAVAAGAAALVSGVVFATVQALLYVVVNFFA</sequence>
<gene>
    <name evidence="3" type="ORF">ACFPQ5_15695</name>
</gene>